<dbReference type="InterPro" id="IPR012341">
    <property type="entry name" value="6hp_glycosidase-like_sf"/>
</dbReference>
<dbReference type="EMBL" id="APKE01000027">
    <property type="protein sequence ID" value="KAF0675247.1"/>
    <property type="molecule type" value="Genomic_DNA"/>
</dbReference>
<dbReference type="SUPFAM" id="SSF48208">
    <property type="entry name" value="Six-hairpin glycosidases"/>
    <property type="match status" value="1"/>
</dbReference>
<evidence type="ECO:0000256" key="1">
    <source>
        <dbReference type="ARBA" id="ARBA00008558"/>
    </source>
</evidence>
<keyword evidence="2 3" id="KW-0413">Isomerase</keyword>
<evidence type="ECO:0000313" key="3">
    <source>
        <dbReference type="EMBL" id="KAF0675247.1"/>
    </source>
</evidence>
<comment type="caution">
    <text evidence="3">The sequence shown here is derived from an EMBL/GenBank/DDBJ whole genome shotgun (WGS) entry which is preliminary data.</text>
</comment>
<protein>
    <submittedName>
        <fullName evidence="3">Glucose-6-phosphate isomerase</fullName>
        <ecNumber evidence="3">5.3.1.9</ecNumber>
    </submittedName>
</protein>
<evidence type="ECO:0000256" key="2">
    <source>
        <dbReference type="ARBA" id="ARBA00023235"/>
    </source>
</evidence>
<evidence type="ECO:0000313" key="4">
    <source>
        <dbReference type="Proteomes" id="UP000698242"/>
    </source>
</evidence>
<proteinExistence type="inferred from homology"/>
<dbReference type="RefSeq" id="WP_159965887.1">
    <property type="nucleotide sequence ID" value="NZ_APKE01000027.1"/>
</dbReference>
<reference evidence="3" key="1">
    <citation type="submission" date="2013-03" db="EMBL/GenBank/DDBJ databases">
        <title>Genome Sequence of the Profundibacterium mesophilum strain KAUST100406-0324T from Red Sea, a novel genus in the family Rhodobacteraceae.</title>
        <authorList>
            <person name="Essack M."/>
            <person name="Alam I."/>
            <person name="Lafi F."/>
            <person name="Alawi W."/>
            <person name="Kamanu F."/>
            <person name="Al-Suwailem A."/>
            <person name="Lee O.O."/>
            <person name="Xu Y."/>
            <person name="Bajic V."/>
            <person name="Qian P.-Y."/>
            <person name="Archer J."/>
        </authorList>
    </citation>
    <scope>NUCLEOTIDE SEQUENCE</scope>
    <source>
        <strain evidence="3">KAUST100406-0324</strain>
    </source>
</reference>
<dbReference type="CDD" id="cd00249">
    <property type="entry name" value="AGE"/>
    <property type="match status" value="1"/>
</dbReference>
<dbReference type="OrthoDB" id="9806359at2"/>
<sequence length="403" mass="44997">MPDPGRWCDLPDHRAWLAREADDLLRLFEAQSVDPEGGFFELDSAGQPLRQRPVRAIHATARMVHCYAIAALRGRPGAMRIVDHGLRFILARHRRPSGGFAWGVTAHDVPDPRLTGYGHAFVLLAAASGAQAGHPEARALLDEVAGVITERFWEEDAGAIREAFDGQWRELEPYRGQNCNMHLAEALMAAHEATGTARYLRMAERIAELLVHRRARENDWRLAEHFDADWRVDRGYAGDPMFRPAGLTPGHALEWARLLVQMWEAGERRLSWAPDAAEALFARAVEDGWDMARGGLVYTTDWIGAPAVAERYWWPICEGIGAAHALAGMTGKAVYEDWYRRFWDFAAAHLIDRENGGWHPQVDAEGYPSSDPFFGKPDLYHALQACLIPLSPVDGTTLAGRPS</sequence>
<keyword evidence="4" id="KW-1185">Reference proteome</keyword>
<dbReference type="InterPro" id="IPR034116">
    <property type="entry name" value="AGE_dom"/>
</dbReference>
<comment type="similarity">
    <text evidence="1">Belongs to the N-acylglucosamine 2-epimerase family.</text>
</comment>
<dbReference type="EC" id="5.3.1.9" evidence="3"/>
<dbReference type="InterPro" id="IPR010819">
    <property type="entry name" value="AGE/CE"/>
</dbReference>
<dbReference type="Proteomes" id="UP000698242">
    <property type="component" value="Unassembled WGS sequence"/>
</dbReference>
<dbReference type="InterPro" id="IPR008928">
    <property type="entry name" value="6-hairpin_glycosidase_sf"/>
</dbReference>
<dbReference type="GO" id="GO:0005975">
    <property type="term" value="P:carbohydrate metabolic process"/>
    <property type="evidence" value="ECO:0007669"/>
    <property type="project" value="InterPro"/>
</dbReference>
<dbReference type="GO" id="GO:0004347">
    <property type="term" value="F:glucose-6-phosphate isomerase activity"/>
    <property type="evidence" value="ECO:0007669"/>
    <property type="project" value="UniProtKB-EC"/>
</dbReference>
<gene>
    <name evidence="3" type="ORF">PMES_02367</name>
</gene>
<dbReference type="Pfam" id="PF07221">
    <property type="entry name" value="GlcNAc_2-epim"/>
    <property type="match status" value="1"/>
</dbReference>
<dbReference type="PANTHER" id="PTHR15108">
    <property type="entry name" value="N-ACYLGLUCOSAMINE-2-EPIMERASE"/>
    <property type="match status" value="1"/>
</dbReference>
<accession>A0A921NPB2</accession>
<name>A0A921NPB2_9RHOB</name>
<organism evidence="3 4">
    <name type="scientific">Profundibacterium mesophilum KAUST100406-0324</name>
    <dbReference type="NCBI Taxonomy" id="1037889"/>
    <lineage>
        <taxon>Bacteria</taxon>
        <taxon>Pseudomonadati</taxon>
        <taxon>Pseudomonadota</taxon>
        <taxon>Alphaproteobacteria</taxon>
        <taxon>Rhodobacterales</taxon>
        <taxon>Roseobacteraceae</taxon>
        <taxon>Profundibacterium</taxon>
    </lineage>
</organism>
<dbReference type="AlphaFoldDB" id="A0A921NPB2"/>
<dbReference type="Gene3D" id="1.50.10.10">
    <property type="match status" value="1"/>
</dbReference>